<keyword evidence="2 9" id="KW-1003">Cell membrane</keyword>
<proteinExistence type="inferred from homology"/>
<comment type="function">
    <text evidence="9">Essential cell division protein.</text>
</comment>
<keyword evidence="5 9" id="KW-0812">Transmembrane</keyword>
<dbReference type="InterPro" id="IPR005548">
    <property type="entry name" value="Cell_div_FtsQ/DivIB_C"/>
</dbReference>
<evidence type="ECO:0000313" key="11">
    <source>
        <dbReference type="Proteomes" id="UP000187266"/>
    </source>
</evidence>
<dbReference type="PROSITE" id="PS51779">
    <property type="entry name" value="POTRA"/>
    <property type="match status" value="1"/>
</dbReference>
<keyword evidence="8 9" id="KW-0131">Cell cycle</keyword>
<dbReference type="Proteomes" id="UP000187266">
    <property type="component" value="Chromosome"/>
</dbReference>
<protein>
    <recommendedName>
        <fullName evidence="9">Cell division protein FtsQ</fullName>
    </recommendedName>
</protein>
<dbReference type="STRING" id="1267768.BV394_13265"/>
<evidence type="ECO:0000256" key="5">
    <source>
        <dbReference type="ARBA" id="ARBA00022692"/>
    </source>
</evidence>
<dbReference type="RefSeq" id="WP_076980583.1">
    <property type="nucleotide sequence ID" value="NZ_CP019124.1"/>
</dbReference>
<dbReference type="GO" id="GO:0005886">
    <property type="term" value="C:plasma membrane"/>
    <property type="evidence" value="ECO:0007669"/>
    <property type="project" value="UniProtKB-SubCell"/>
</dbReference>
<accession>A0A1U7DKQ1</accession>
<keyword evidence="7 9" id="KW-0472">Membrane</keyword>
<evidence type="ECO:0000256" key="8">
    <source>
        <dbReference type="ARBA" id="ARBA00023306"/>
    </source>
</evidence>
<evidence type="ECO:0000313" key="10">
    <source>
        <dbReference type="EMBL" id="APX90566.1"/>
    </source>
</evidence>
<dbReference type="GO" id="GO:0090529">
    <property type="term" value="P:cell septum assembly"/>
    <property type="evidence" value="ECO:0007669"/>
    <property type="project" value="InterPro"/>
</dbReference>
<organism evidence="10 11">
    <name type="scientific">Brevirhabdus pacifica</name>
    <dbReference type="NCBI Taxonomy" id="1267768"/>
    <lineage>
        <taxon>Bacteria</taxon>
        <taxon>Pseudomonadati</taxon>
        <taxon>Pseudomonadota</taxon>
        <taxon>Alphaproteobacteria</taxon>
        <taxon>Rhodobacterales</taxon>
        <taxon>Paracoccaceae</taxon>
        <taxon>Brevirhabdus</taxon>
    </lineage>
</organism>
<comment type="similarity">
    <text evidence="9">Belongs to the FtsQ/DivIB family. FtsQ subfamily.</text>
</comment>
<evidence type="ECO:0000256" key="9">
    <source>
        <dbReference type="HAMAP-Rule" id="MF_00911"/>
    </source>
</evidence>
<accession>A0A2M9DC16</accession>
<dbReference type="InterPro" id="IPR026579">
    <property type="entry name" value="FtsQ"/>
</dbReference>
<dbReference type="PANTHER" id="PTHR35851">
    <property type="entry name" value="CELL DIVISION PROTEIN FTSQ"/>
    <property type="match status" value="1"/>
</dbReference>
<dbReference type="GO" id="GO:0032153">
    <property type="term" value="C:cell division site"/>
    <property type="evidence" value="ECO:0007669"/>
    <property type="project" value="UniProtKB-UniRule"/>
</dbReference>
<comment type="subcellular location">
    <subcellularLocation>
        <location evidence="9">Cell inner membrane</location>
        <topology evidence="9">Single-pass type II membrane protein</topology>
    </subcellularLocation>
    <subcellularLocation>
        <location evidence="1">Membrane</location>
    </subcellularLocation>
    <text evidence="9">Localizes to the division septum.</text>
</comment>
<dbReference type="HAMAP" id="MF_00911">
    <property type="entry name" value="FtsQ_subfam"/>
    <property type="match status" value="1"/>
</dbReference>
<evidence type="ECO:0000256" key="3">
    <source>
        <dbReference type="ARBA" id="ARBA00022519"/>
    </source>
</evidence>
<dbReference type="GO" id="GO:0043093">
    <property type="term" value="P:FtsZ-dependent cytokinesis"/>
    <property type="evidence" value="ECO:0007669"/>
    <property type="project" value="UniProtKB-UniRule"/>
</dbReference>
<dbReference type="EMBL" id="CP019124">
    <property type="protein sequence ID" value="APX90566.1"/>
    <property type="molecule type" value="Genomic_DNA"/>
</dbReference>
<keyword evidence="4 9" id="KW-0132">Cell division</keyword>
<name>A0A1U7DKQ1_9RHOB</name>
<dbReference type="InterPro" id="IPR034746">
    <property type="entry name" value="POTRA"/>
</dbReference>
<keyword evidence="11" id="KW-1185">Reference proteome</keyword>
<evidence type="ECO:0000256" key="2">
    <source>
        <dbReference type="ARBA" id="ARBA00022475"/>
    </source>
</evidence>
<sequence length="297" mass="33435">MQPLILDRKSAIKRDPAPSRVAYRLQRLWLTPMFRSLLRTGVPAFLVVGAAAIFVSDEARVDMLTQKVTDIRRSVEERPEFMVNLLTLDGASDEVAQDIREILPLDFPVSSFDLDLEEMRQTVLGLDAVLDAQLRVRSGGILDIAVTERVPVVVWRSRDAVELLDVAGHRVAPITTHRFSTDLPIISGEGADRAVAEALRLLESASVLGERVRGLVRMGERRWDLVLTGDQRILLPETQPELALERVLALHQARELLSRDIVAVDMRHGKRPTIRLTEHAVEEMRRMKNIELGENRG</sequence>
<keyword evidence="6 9" id="KW-1133">Transmembrane helix</keyword>
<dbReference type="Pfam" id="PF03799">
    <property type="entry name" value="FtsQ_DivIB_C"/>
    <property type="match status" value="1"/>
</dbReference>
<dbReference type="InterPro" id="IPR045335">
    <property type="entry name" value="FtsQ_C_sf"/>
</dbReference>
<gene>
    <name evidence="9" type="primary">ftsQ</name>
    <name evidence="10" type="ORF">BV394_13265</name>
</gene>
<reference evidence="10 11" key="1">
    <citation type="submission" date="2017-01" db="EMBL/GenBank/DDBJ databases">
        <title>Genomic analysis of Xuhuaishuia manganoxidans DY6-4.</title>
        <authorList>
            <person name="Wang X."/>
        </authorList>
    </citation>
    <scope>NUCLEOTIDE SEQUENCE [LARGE SCALE GENOMIC DNA]</scope>
    <source>
        <strain evidence="10 11">DY6-4</strain>
    </source>
</reference>
<dbReference type="Gene3D" id="3.40.50.11690">
    <property type="entry name" value="Cell division protein FtsQ/DivIB"/>
    <property type="match status" value="1"/>
</dbReference>
<evidence type="ECO:0000256" key="6">
    <source>
        <dbReference type="ARBA" id="ARBA00022989"/>
    </source>
</evidence>
<keyword evidence="3 9" id="KW-0997">Cell inner membrane</keyword>
<evidence type="ECO:0000256" key="7">
    <source>
        <dbReference type="ARBA" id="ARBA00023136"/>
    </source>
</evidence>
<evidence type="ECO:0000256" key="4">
    <source>
        <dbReference type="ARBA" id="ARBA00022618"/>
    </source>
</evidence>
<evidence type="ECO:0000256" key="1">
    <source>
        <dbReference type="ARBA" id="ARBA00004370"/>
    </source>
</evidence>
<dbReference type="PANTHER" id="PTHR35851:SF1">
    <property type="entry name" value="CELL DIVISION PROTEIN FTSQ"/>
    <property type="match status" value="1"/>
</dbReference>
<dbReference type="AlphaFoldDB" id="A0A1U7DKQ1"/>